<sequence>MSPIKKYPKKGRNYIKRWSKWLVLSLAILLLLFIGIGILTGAKTTYRLYSETIQNFTTQLEGSDFLYLFEMENKIYANAHPEGADLPSLSHLSFKMLTSVTPNDPRSLLGREIPGLSSYNSEIIIAGEGTNYTNLPVESQPPLDVVLQDREAVEPENNEKVPPPEKDNKKDTGDRNVVFIYSTHNRESFFPHLPEGTKHAFHDKVNITKVGERLKEALEANGIGTKVSQSDITTTANEKGIGSYAASRSVVKEAIATNDDIKYIFDLHRDSVPRDVTTTEIDGETYARTIFVIGAKHPDYEKNLKIATELHQMMEKQYPGLSRGVLTKKGSGSNGIYNQDLFGRALLIEFGGKYNSLDEAYRTADAMAEVFSDYYWQKAEKVSSDS</sequence>
<keyword evidence="3" id="KW-1185">Reference proteome</keyword>
<evidence type="ECO:0000313" key="3">
    <source>
        <dbReference type="Proteomes" id="UP001221597"/>
    </source>
</evidence>
<protein>
    <submittedName>
        <fullName evidence="2">Stage II sporulation protein P</fullName>
    </submittedName>
</protein>
<evidence type="ECO:0000313" key="2">
    <source>
        <dbReference type="EMBL" id="WFT73306.1"/>
    </source>
</evidence>
<evidence type="ECO:0000256" key="1">
    <source>
        <dbReference type="SAM" id="MobiDB-lite"/>
    </source>
</evidence>
<reference evidence="2 3" key="1">
    <citation type="submission" date="2023-04" db="EMBL/GenBank/DDBJ databases">
        <title>Genome sequence of Halobacillus naozhouensis KACC 21980.</title>
        <authorList>
            <person name="Kim S."/>
            <person name="Heo J."/>
            <person name="Kwon S.-W."/>
        </authorList>
    </citation>
    <scope>NUCLEOTIDE SEQUENCE [LARGE SCALE GENOMIC DNA]</scope>
    <source>
        <strain evidence="2 3">KCTC 13234</strain>
    </source>
</reference>
<dbReference type="SUPFAM" id="SSF53187">
    <property type="entry name" value="Zn-dependent exopeptidases"/>
    <property type="match status" value="1"/>
</dbReference>
<dbReference type="NCBIfam" id="TIGR02867">
    <property type="entry name" value="spore_II_P"/>
    <property type="match status" value="1"/>
</dbReference>
<dbReference type="InterPro" id="IPR010897">
    <property type="entry name" value="Spore_II_P"/>
</dbReference>
<dbReference type="Proteomes" id="UP001221597">
    <property type="component" value="Chromosome"/>
</dbReference>
<dbReference type="RefSeq" id="WP_283075323.1">
    <property type="nucleotide sequence ID" value="NZ_CP121671.1"/>
</dbReference>
<dbReference type="EMBL" id="CP121671">
    <property type="protein sequence ID" value="WFT73306.1"/>
    <property type="molecule type" value="Genomic_DNA"/>
</dbReference>
<feature type="region of interest" description="Disordered" evidence="1">
    <location>
        <begin position="152"/>
        <end position="174"/>
    </location>
</feature>
<dbReference type="Pfam" id="PF07454">
    <property type="entry name" value="SpoIIP"/>
    <property type="match status" value="1"/>
</dbReference>
<gene>
    <name evidence="2" type="ORF">P9989_12985</name>
</gene>
<organism evidence="2 3">
    <name type="scientific">Halobacillus naozhouensis</name>
    <dbReference type="NCBI Taxonomy" id="554880"/>
    <lineage>
        <taxon>Bacteria</taxon>
        <taxon>Bacillati</taxon>
        <taxon>Bacillota</taxon>
        <taxon>Bacilli</taxon>
        <taxon>Bacillales</taxon>
        <taxon>Bacillaceae</taxon>
        <taxon>Halobacillus</taxon>
    </lineage>
</organism>
<accession>A0ABY8IUI1</accession>
<name>A0ABY8IUI1_9BACI</name>
<proteinExistence type="predicted"/>